<feature type="binding site" evidence="2">
    <location>
        <position position="185"/>
    </location>
    <ligand>
        <name>biotin</name>
        <dbReference type="ChEBI" id="CHEBI:57586"/>
    </ligand>
</feature>
<gene>
    <name evidence="2" type="primary">birA</name>
    <name evidence="5" type="ORF">B0H24_10222</name>
    <name evidence="4" type="ORF">BY455_109126</name>
</gene>
<dbReference type="InterPro" id="IPR036390">
    <property type="entry name" value="WH_DNA-bd_sf"/>
</dbReference>
<evidence type="ECO:0000259" key="3">
    <source>
        <dbReference type="PROSITE" id="PS51733"/>
    </source>
</evidence>
<feature type="binding site" evidence="2">
    <location>
        <position position="114"/>
    </location>
    <ligand>
        <name>biotin</name>
        <dbReference type="ChEBI" id="CHEBI:57586"/>
    </ligand>
</feature>
<dbReference type="Proteomes" id="UP000239648">
    <property type="component" value="Unassembled WGS sequence"/>
</dbReference>
<dbReference type="InterPro" id="IPR045864">
    <property type="entry name" value="aa-tRNA-synth_II/BPL/LPL"/>
</dbReference>
<keyword evidence="1 2" id="KW-0436">Ligase</keyword>
<dbReference type="Gene3D" id="3.30.930.10">
    <property type="entry name" value="Bira Bifunctional Protein, Domain 2"/>
    <property type="match status" value="1"/>
</dbReference>
<dbReference type="Pfam" id="PF08279">
    <property type="entry name" value="HTH_11"/>
    <property type="match status" value="1"/>
</dbReference>
<keyword evidence="2" id="KW-0547">Nucleotide-binding</keyword>
<reference evidence="5 6" key="2">
    <citation type="submission" date="2018-02" db="EMBL/GenBank/DDBJ databases">
        <title>Subsurface microbial communities from deep shales in Ohio and West Virginia, USA.</title>
        <authorList>
            <person name="Wrighton K."/>
        </authorList>
    </citation>
    <scope>NUCLEOTIDE SEQUENCE [LARGE SCALE GENOMIC DNA]</scope>
    <source>
        <strain evidence="5 6">UTICA-S1B9</strain>
    </source>
</reference>
<proteinExistence type="inferred from homology"/>
<dbReference type="InterPro" id="IPR004408">
    <property type="entry name" value="Biotin_CoA_COase_ligase"/>
</dbReference>
<keyword evidence="2" id="KW-0804">Transcription</keyword>
<protein>
    <recommendedName>
        <fullName evidence="2">Bifunctional ligase/repressor BirA</fullName>
    </recommendedName>
    <alternativeName>
        <fullName evidence="2">Biotin operon repressor</fullName>
    </alternativeName>
    <alternativeName>
        <fullName evidence="2">Biotin--[acetyl-CoA-carboxylase] ligase</fullName>
        <ecNumber evidence="2">6.3.4.15</ecNumber>
    </alternativeName>
    <alternativeName>
        <fullName evidence="2">Biotin--protein ligase</fullName>
    </alternativeName>
    <alternativeName>
        <fullName evidence="2">Biotin-[acetyl-CoA carboxylase] synthetase</fullName>
    </alternativeName>
</protein>
<feature type="domain" description="BPL/LPL catalytic" evidence="3">
    <location>
        <begin position="66"/>
        <end position="257"/>
    </location>
</feature>
<dbReference type="CDD" id="cd16442">
    <property type="entry name" value="BPL"/>
    <property type="match status" value="1"/>
</dbReference>
<dbReference type="AlphaFoldDB" id="A0A2S6G460"/>
<evidence type="ECO:0000256" key="2">
    <source>
        <dbReference type="HAMAP-Rule" id="MF_00978"/>
    </source>
</evidence>
<dbReference type="PROSITE" id="PS51733">
    <property type="entry name" value="BPL_LPL_CATALYTIC"/>
    <property type="match status" value="1"/>
</dbReference>
<accession>A0A2S6G460</accession>
<dbReference type="PANTHER" id="PTHR12835">
    <property type="entry name" value="BIOTIN PROTEIN LIGASE"/>
    <property type="match status" value="1"/>
</dbReference>
<dbReference type="InterPro" id="IPR030855">
    <property type="entry name" value="Bifunct_BirA"/>
</dbReference>
<dbReference type="HAMAP" id="MF_00978">
    <property type="entry name" value="Bifunct_BirA"/>
    <property type="match status" value="1"/>
</dbReference>
<name>A0A2S6G460_9GAMM</name>
<dbReference type="Pfam" id="PF03099">
    <property type="entry name" value="BPL_LplA_LipB"/>
    <property type="match status" value="1"/>
</dbReference>
<reference evidence="4 7" key="1">
    <citation type="submission" date="2018-02" db="EMBL/GenBank/DDBJ databases">
        <title>Deep subsurface shale carbon reservoir microbial communities from Ohio and West Virginia, USA.</title>
        <authorList>
            <person name="Wrighton K."/>
        </authorList>
    </citation>
    <scope>NUCLEOTIDE SEQUENCE [LARGE SCALE GENOMIC DNA]</scope>
    <source>
        <strain evidence="4 7">UTICA-S1B6</strain>
    </source>
</reference>
<dbReference type="OrthoDB" id="9807064at2"/>
<comment type="function">
    <text evidence="2">Acts both as a biotin--[acetyl-CoA-carboxylase] ligase and a biotin-operon repressor. In the presence of ATP, BirA activates biotin to form the BirA-biotinyl-5'-adenylate (BirA-bio-5'-AMP or holoBirA) complex. HoloBirA can either transfer the biotinyl moiety to the biotin carboxyl carrier protein (BCCP) subunit of acetyl-CoA carboxylase, or bind to the biotin operator site and inhibit transcription of the operon.</text>
</comment>
<evidence type="ECO:0000313" key="5">
    <source>
        <dbReference type="EMBL" id="PPK53876.1"/>
    </source>
</evidence>
<dbReference type="GO" id="GO:0004077">
    <property type="term" value="F:biotin--[biotin carboxyl-carrier protein] ligase activity"/>
    <property type="evidence" value="ECO:0007669"/>
    <property type="project" value="UniProtKB-UniRule"/>
</dbReference>
<dbReference type="EC" id="6.3.4.15" evidence="2"/>
<evidence type="ECO:0000313" key="4">
    <source>
        <dbReference type="EMBL" id="PPK51870.1"/>
    </source>
</evidence>
<evidence type="ECO:0000313" key="7">
    <source>
        <dbReference type="Proteomes" id="UP000239648"/>
    </source>
</evidence>
<evidence type="ECO:0000313" key="6">
    <source>
        <dbReference type="Proteomes" id="UP000239446"/>
    </source>
</evidence>
<comment type="similarity">
    <text evidence="2">Belongs to the biotin--protein ligase family.</text>
</comment>
<dbReference type="EMBL" id="PTIU01000022">
    <property type="protein sequence ID" value="PPK53876.1"/>
    <property type="molecule type" value="Genomic_DNA"/>
</dbReference>
<comment type="caution">
    <text evidence="5">The sequence shown here is derived from an EMBL/GenBank/DDBJ whole genome shotgun (WGS) entry which is preliminary data.</text>
</comment>
<comment type="catalytic activity">
    <reaction evidence="2">
        <text>biotin + L-lysyl-[protein] + ATP = N(6)-biotinyl-L-lysyl-[protein] + AMP + diphosphate + H(+)</text>
        <dbReference type="Rhea" id="RHEA:11756"/>
        <dbReference type="Rhea" id="RHEA-COMP:9752"/>
        <dbReference type="Rhea" id="RHEA-COMP:10505"/>
        <dbReference type="ChEBI" id="CHEBI:15378"/>
        <dbReference type="ChEBI" id="CHEBI:29969"/>
        <dbReference type="ChEBI" id="CHEBI:30616"/>
        <dbReference type="ChEBI" id="CHEBI:33019"/>
        <dbReference type="ChEBI" id="CHEBI:57586"/>
        <dbReference type="ChEBI" id="CHEBI:83144"/>
        <dbReference type="ChEBI" id="CHEBI:456215"/>
        <dbReference type="EC" id="6.3.4.15"/>
    </reaction>
</comment>
<keyword evidence="2" id="KW-0805">Transcription regulation</keyword>
<dbReference type="SUPFAM" id="SSF55681">
    <property type="entry name" value="Class II aaRS and biotin synthetases"/>
    <property type="match status" value="1"/>
</dbReference>
<organism evidence="5 6">
    <name type="scientific">Marinobacter persicus</name>
    <dbReference type="NCBI Taxonomy" id="930118"/>
    <lineage>
        <taxon>Bacteria</taxon>
        <taxon>Pseudomonadati</taxon>
        <taxon>Pseudomonadota</taxon>
        <taxon>Gammaproteobacteria</taxon>
        <taxon>Pseudomonadales</taxon>
        <taxon>Marinobacteraceae</taxon>
        <taxon>Marinobacter</taxon>
    </lineage>
</organism>
<dbReference type="GO" id="GO:0005737">
    <property type="term" value="C:cytoplasm"/>
    <property type="evidence" value="ECO:0007669"/>
    <property type="project" value="TreeGrafter"/>
</dbReference>
<dbReference type="GO" id="GO:0006355">
    <property type="term" value="P:regulation of DNA-templated transcription"/>
    <property type="evidence" value="ECO:0007669"/>
    <property type="project" value="UniProtKB-UniRule"/>
</dbReference>
<dbReference type="SUPFAM" id="SSF46785">
    <property type="entry name" value="Winged helix' DNA-binding domain"/>
    <property type="match status" value="1"/>
</dbReference>
<dbReference type="Proteomes" id="UP000239446">
    <property type="component" value="Unassembled WGS sequence"/>
</dbReference>
<dbReference type="PANTHER" id="PTHR12835:SF5">
    <property type="entry name" value="BIOTIN--PROTEIN LIGASE"/>
    <property type="match status" value="1"/>
</dbReference>
<sequence length="321" mass="34642">MKSSSLLSLLDDRQVHSGESLAKALGVSRTAIWKQIKKAQADGAEIRTIKGRGYQLMSALDFLDADHILDGLPPSLRSEIELTVLPEVDSTNREVAKRLSTAIGNTPVVLAEAQTAGRGRRGRPWSSPKGENLYMSLGISLAGGFQALEGLSLVLGVAVARALEEVGANPIGLKWPNDLYAFGKKLGGILVEIQGELQEGRVQVIAGIGLNVHMTRAESVDQPWTSLALAWDREDWRRSQIAAAMLAEISSSIRKFEEEGFAPFREQWQARDVFQDKPLTARDGDLSGLGGGIDAAGNYLVIKGDEFIAVKAGDISLRVQS</sequence>
<dbReference type="GO" id="GO:0005524">
    <property type="term" value="F:ATP binding"/>
    <property type="evidence" value="ECO:0007669"/>
    <property type="project" value="UniProtKB-UniRule"/>
</dbReference>
<evidence type="ECO:0000256" key="1">
    <source>
        <dbReference type="ARBA" id="ARBA00022598"/>
    </source>
</evidence>
<dbReference type="GO" id="GO:0003677">
    <property type="term" value="F:DNA binding"/>
    <property type="evidence" value="ECO:0007669"/>
    <property type="project" value="UniProtKB-UniRule"/>
</dbReference>
<dbReference type="NCBIfam" id="TIGR00121">
    <property type="entry name" value="birA_ligase"/>
    <property type="match status" value="1"/>
</dbReference>
<dbReference type="RefSeq" id="WP_104416822.1">
    <property type="nucleotide sequence ID" value="NZ_PTIT01000009.1"/>
</dbReference>
<dbReference type="InterPro" id="IPR004143">
    <property type="entry name" value="BPL_LPL_catalytic"/>
</dbReference>
<dbReference type="InterPro" id="IPR013196">
    <property type="entry name" value="HTH_11"/>
</dbReference>
<dbReference type="InterPro" id="IPR036388">
    <property type="entry name" value="WH-like_DNA-bd_sf"/>
</dbReference>
<dbReference type="Gene3D" id="1.10.10.10">
    <property type="entry name" value="Winged helix-like DNA-binding domain superfamily/Winged helix DNA-binding domain"/>
    <property type="match status" value="1"/>
</dbReference>
<keyword evidence="2" id="KW-0067">ATP-binding</keyword>
<keyword evidence="2" id="KW-0238">DNA-binding</keyword>
<keyword evidence="7" id="KW-1185">Reference proteome</keyword>
<dbReference type="EMBL" id="PTIT01000009">
    <property type="protein sequence ID" value="PPK51870.1"/>
    <property type="molecule type" value="Genomic_DNA"/>
</dbReference>
<feature type="binding site" evidence="2">
    <location>
        <begin position="90"/>
        <end position="92"/>
    </location>
    <ligand>
        <name>biotin</name>
        <dbReference type="ChEBI" id="CHEBI:57586"/>
    </ligand>
</feature>
<feature type="binding site" evidence="2">
    <location>
        <begin position="118"/>
        <end position="120"/>
    </location>
    <ligand>
        <name>biotin</name>
        <dbReference type="ChEBI" id="CHEBI:57586"/>
    </ligand>
</feature>
<keyword evidence="2" id="KW-0092">Biotin</keyword>
<feature type="DNA-binding region" description="H-T-H motif" evidence="2">
    <location>
        <begin position="18"/>
        <end position="37"/>
    </location>
</feature>
<keyword evidence="2" id="KW-0678">Repressor</keyword>